<dbReference type="EMBL" id="JBHULX010000004">
    <property type="protein sequence ID" value="MFD2590625.1"/>
    <property type="molecule type" value="Genomic_DNA"/>
</dbReference>
<sequence>MKTSLANLGRILNKMEQQHINGGGTCQYYSANSGLRRVGLSMEEAKGLLHSAEDHWCCNSCSTASWANAPTEGDGKPRVIFD</sequence>
<evidence type="ECO:0000313" key="1">
    <source>
        <dbReference type="EMBL" id="MFD2590625.1"/>
    </source>
</evidence>
<organism evidence="1 2">
    <name type="scientific">Aquimarina hainanensis</name>
    <dbReference type="NCBI Taxonomy" id="1578017"/>
    <lineage>
        <taxon>Bacteria</taxon>
        <taxon>Pseudomonadati</taxon>
        <taxon>Bacteroidota</taxon>
        <taxon>Flavobacteriia</taxon>
        <taxon>Flavobacteriales</taxon>
        <taxon>Flavobacteriaceae</taxon>
        <taxon>Aquimarina</taxon>
    </lineage>
</organism>
<reference evidence="2" key="1">
    <citation type="journal article" date="2019" name="Int. J. Syst. Evol. Microbiol.">
        <title>The Global Catalogue of Microorganisms (GCM) 10K type strain sequencing project: providing services to taxonomists for standard genome sequencing and annotation.</title>
        <authorList>
            <consortium name="The Broad Institute Genomics Platform"/>
            <consortium name="The Broad Institute Genome Sequencing Center for Infectious Disease"/>
            <person name="Wu L."/>
            <person name="Ma J."/>
        </authorList>
    </citation>
    <scope>NUCLEOTIDE SEQUENCE [LARGE SCALE GENOMIC DNA]</scope>
    <source>
        <strain evidence="2">KCTC 42423</strain>
    </source>
</reference>
<name>A0ABW5N808_9FLAO</name>
<comment type="caution">
    <text evidence="1">The sequence shown here is derived from an EMBL/GenBank/DDBJ whole genome shotgun (WGS) entry which is preliminary data.</text>
</comment>
<proteinExistence type="predicted"/>
<dbReference type="Proteomes" id="UP001597459">
    <property type="component" value="Unassembled WGS sequence"/>
</dbReference>
<dbReference type="RefSeq" id="WP_378257344.1">
    <property type="nucleotide sequence ID" value="NZ_JBHSJV010000001.1"/>
</dbReference>
<protein>
    <submittedName>
        <fullName evidence="1">Uncharacterized protein</fullName>
    </submittedName>
</protein>
<keyword evidence="2" id="KW-1185">Reference proteome</keyword>
<gene>
    <name evidence="1" type="ORF">ACFSTE_07245</name>
</gene>
<evidence type="ECO:0000313" key="2">
    <source>
        <dbReference type="Proteomes" id="UP001597459"/>
    </source>
</evidence>
<accession>A0ABW5N808</accession>